<dbReference type="Pfam" id="PF08387">
    <property type="entry name" value="FBD"/>
    <property type="match status" value="1"/>
</dbReference>
<dbReference type="Pfam" id="PF00646">
    <property type="entry name" value="F-box"/>
    <property type="match status" value="1"/>
</dbReference>
<evidence type="ECO:0000313" key="2">
    <source>
        <dbReference type="EMBL" id="TQE12319.1"/>
    </source>
</evidence>
<dbReference type="InterPro" id="IPR055411">
    <property type="entry name" value="LRR_FXL15/At3g58940/PEG3-like"/>
</dbReference>
<keyword evidence="3" id="KW-1185">Reference proteome</keyword>
<dbReference type="InterPro" id="IPR036047">
    <property type="entry name" value="F-box-like_dom_sf"/>
</dbReference>
<dbReference type="InterPro" id="IPR006566">
    <property type="entry name" value="FBD"/>
</dbReference>
<dbReference type="Gene3D" id="3.80.10.10">
    <property type="entry name" value="Ribonuclease Inhibitor"/>
    <property type="match status" value="1"/>
</dbReference>
<dbReference type="InterPro" id="IPR001810">
    <property type="entry name" value="F-box_dom"/>
</dbReference>
<dbReference type="Proteomes" id="UP000315295">
    <property type="component" value="Unassembled WGS sequence"/>
</dbReference>
<name>A0A540NMS0_MALBA</name>
<dbReference type="PROSITE" id="PS50181">
    <property type="entry name" value="FBOX"/>
    <property type="match status" value="1"/>
</dbReference>
<sequence>MEREPPKSRSKVSMELDRISNLPSEVINKILYHLPIKEAVRTSVLSSKWRNKSAMLSHLLFDDRCTSDQNPTTFAGIVDHVLLGHIGPIYRFRITHSPPLVGGDIDRWILHLSRNSIKELLLNIKCSGHRYKMPSCLFSCQDLIYLVLFNCLLQPPPKFQGFRSLKNCRLGNVTLDQDVLENLIVCCPLLERLTLWHCDGLTHFKIDAPNLKFLHFKGMRGDVSLVNTLKLAEVHISLIVNVANDQRPTAGSCSNLLNFFVHLPHIRCLHVTDYFSKYLAVGVLPGNLPQPCLYLNFFSIHLSFNDLKEILTVLCLLRSFPALQELEIWAQNEYKAVVGEVNYGSDDNQNCQLTKLRIVKITDIFGLKAELDFIRFLLSSSPVLEKMTVKPAAANNFEVKMLLQKLLQFKRVSANAEIFYLDP</sequence>
<dbReference type="InterPro" id="IPR032675">
    <property type="entry name" value="LRR_dom_sf"/>
</dbReference>
<dbReference type="SUPFAM" id="SSF81383">
    <property type="entry name" value="F-box domain"/>
    <property type="match status" value="1"/>
</dbReference>
<dbReference type="EMBL" id="VIEB01000020">
    <property type="protein sequence ID" value="TQE12319.1"/>
    <property type="molecule type" value="Genomic_DNA"/>
</dbReference>
<dbReference type="PANTHER" id="PTHR31639">
    <property type="entry name" value="F-BOX PROTEIN-LIKE"/>
    <property type="match status" value="1"/>
</dbReference>
<evidence type="ECO:0000259" key="1">
    <source>
        <dbReference type="PROSITE" id="PS50181"/>
    </source>
</evidence>
<organism evidence="2 3">
    <name type="scientific">Malus baccata</name>
    <name type="common">Siberian crab apple</name>
    <name type="synonym">Pyrus baccata</name>
    <dbReference type="NCBI Taxonomy" id="106549"/>
    <lineage>
        <taxon>Eukaryota</taxon>
        <taxon>Viridiplantae</taxon>
        <taxon>Streptophyta</taxon>
        <taxon>Embryophyta</taxon>
        <taxon>Tracheophyta</taxon>
        <taxon>Spermatophyta</taxon>
        <taxon>Magnoliopsida</taxon>
        <taxon>eudicotyledons</taxon>
        <taxon>Gunneridae</taxon>
        <taxon>Pentapetalae</taxon>
        <taxon>rosids</taxon>
        <taxon>fabids</taxon>
        <taxon>Rosales</taxon>
        <taxon>Rosaceae</taxon>
        <taxon>Amygdaloideae</taxon>
        <taxon>Maleae</taxon>
        <taxon>Malus</taxon>
    </lineage>
</organism>
<reference evidence="2 3" key="1">
    <citation type="journal article" date="2019" name="G3 (Bethesda)">
        <title>Sequencing of a Wild Apple (Malus baccata) Genome Unravels the Differences Between Cultivated and Wild Apple Species Regarding Disease Resistance and Cold Tolerance.</title>
        <authorList>
            <person name="Chen X."/>
        </authorList>
    </citation>
    <scope>NUCLEOTIDE SEQUENCE [LARGE SCALE GENOMIC DNA]</scope>
    <source>
        <strain evidence="3">cv. Shandingzi</strain>
        <tissue evidence="2">Leaves</tissue>
    </source>
</reference>
<accession>A0A540NMS0</accession>
<gene>
    <name evidence="2" type="ORF">C1H46_001972</name>
</gene>
<feature type="domain" description="F-box" evidence="1">
    <location>
        <begin position="16"/>
        <end position="64"/>
    </location>
</feature>
<protein>
    <recommendedName>
        <fullName evidence="1">F-box domain-containing protein</fullName>
    </recommendedName>
</protein>
<dbReference type="SMART" id="SM00579">
    <property type="entry name" value="FBD"/>
    <property type="match status" value="1"/>
</dbReference>
<dbReference type="STRING" id="106549.A0A540NMS0"/>
<dbReference type="SUPFAM" id="SSF52047">
    <property type="entry name" value="RNI-like"/>
    <property type="match status" value="1"/>
</dbReference>
<dbReference type="Pfam" id="PF24758">
    <property type="entry name" value="LRR_At5g56370"/>
    <property type="match status" value="1"/>
</dbReference>
<dbReference type="PANTHER" id="PTHR31639:SF93">
    <property type="entry name" value="F-BOX_FBD_LRR PROTEIN"/>
    <property type="match status" value="1"/>
</dbReference>
<proteinExistence type="predicted"/>
<comment type="caution">
    <text evidence="2">The sequence shown here is derived from an EMBL/GenBank/DDBJ whole genome shotgun (WGS) entry which is preliminary data.</text>
</comment>
<dbReference type="AlphaFoldDB" id="A0A540NMS0"/>
<evidence type="ECO:0000313" key="3">
    <source>
        <dbReference type="Proteomes" id="UP000315295"/>
    </source>
</evidence>